<proteinExistence type="predicted"/>
<dbReference type="SUPFAM" id="SSF88723">
    <property type="entry name" value="PIN domain-like"/>
    <property type="match status" value="1"/>
</dbReference>
<dbReference type="EMBL" id="LR027520">
    <property type="protein sequence ID" value="VCU55002.1"/>
    <property type="molecule type" value="Genomic_DNA"/>
</dbReference>
<dbReference type="Proteomes" id="UP000279841">
    <property type="component" value="Plasmid 4"/>
</dbReference>
<reference evidence="1 2" key="1">
    <citation type="submission" date="2018-10" db="EMBL/GenBank/DDBJ databases">
        <authorList>
            <person name="Peiro R."/>
            <person name="Begona"/>
            <person name="Cbmso G."/>
            <person name="Lopez M."/>
            <person name="Gonzalez S."/>
            <person name="Sacristan E."/>
            <person name="Castillo E."/>
        </authorList>
    </citation>
    <scope>NUCLEOTIDE SEQUENCE [LARGE SCALE GENOMIC DNA]</scope>
    <source>
        <strain evidence="1">TTHNAR1</strain>
        <plasmid evidence="2">4</plasmid>
    </source>
</reference>
<accession>A0A3P4AV53</accession>
<name>A0A3P4AV53_THETH</name>
<geneLocation type="plasmid" evidence="1 2">
    <name>4</name>
</geneLocation>
<dbReference type="InterPro" id="IPR029060">
    <property type="entry name" value="PIN-like_dom_sf"/>
</dbReference>
<organism evidence="1 2">
    <name type="scientific">Thermus thermophilus</name>
    <dbReference type="NCBI Taxonomy" id="274"/>
    <lineage>
        <taxon>Bacteria</taxon>
        <taxon>Thermotogati</taxon>
        <taxon>Deinococcota</taxon>
        <taxon>Deinococci</taxon>
        <taxon>Thermales</taxon>
        <taxon>Thermaceae</taxon>
        <taxon>Thermus</taxon>
    </lineage>
</organism>
<dbReference type="AlphaFoldDB" id="A0A3P4AV53"/>
<gene>
    <name evidence="1" type="ORF">TTHNP4_00466</name>
</gene>
<evidence type="ECO:0000313" key="2">
    <source>
        <dbReference type="Proteomes" id="UP000279841"/>
    </source>
</evidence>
<sequence>MLSSGLGENVSLNLNQGFFNGKVVVADNSVLAPFVDSGYDWLLYQIAGQVLVAPSVIDPNPAMKAEFNRYIGKAPEKIAQRRRDYLGKSGQLWVQAQLSPTELVYVEKYREKYKEHLEGKDGDLETLAIAKVRQGIILTNDKGLIFAAGKEDVQCFYPCQLLVLAVQWSLIPCCDAEHLYNDIFVRELKLFSKKRLYCKYLRLLPQSSTPAIFRRTRLRMRLWAKRMRFTLATSPQ</sequence>
<protein>
    <recommendedName>
        <fullName evidence="3">PIN domain-containing protein</fullName>
    </recommendedName>
</protein>
<keyword evidence="1" id="KW-0614">Plasmid</keyword>
<evidence type="ECO:0000313" key="1">
    <source>
        <dbReference type="EMBL" id="VCU55002.1"/>
    </source>
</evidence>
<evidence type="ECO:0008006" key="3">
    <source>
        <dbReference type="Google" id="ProtNLM"/>
    </source>
</evidence>